<comment type="caution">
    <text evidence="2">The sequence shown here is derived from an EMBL/GenBank/DDBJ whole genome shotgun (WGS) entry which is preliminary data.</text>
</comment>
<reference evidence="2" key="1">
    <citation type="journal article" date="2015" name="Nature">
        <title>Complex archaea that bridge the gap between prokaryotes and eukaryotes.</title>
        <authorList>
            <person name="Spang A."/>
            <person name="Saw J.H."/>
            <person name="Jorgensen S.L."/>
            <person name="Zaremba-Niedzwiedzka K."/>
            <person name="Martijn J."/>
            <person name="Lind A.E."/>
            <person name="van Eijk R."/>
            <person name="Schleper C."/>
            <person name="Guy L."/>
            <person name="Ettema T.J."/>
        </authorList>
    </citation>
    <scope>NUCLEOTIDE SEQUENCE</scope>
</reference>
<keyword evidence="1" id="KW-0472">Membrane</keyword>
<organism evidence="2">
    <name type="scientific">marine sediment metagenome</name>
    <dbReference type="NCBI Taxonomy" id="412755"/>
    <lineage>
        <taxon>unclassified sequences</taxon>
        <taxon>metagenomes</taxon>
        <taxon>ecological metagenomes</taxon>
    </lineage>
</organism>
<accession>A0A0F9GQY3</accession>
<dbReference type="AlphaFoldDB" id="A0A0F9GQY3"/>
<proteinExistence type="predicted"/>
<gene>
    <name evidence="2" type="ORF">LCGC14_1796570</name>
</gene>
<keyword evidence="1" id="KW-1133">Transmembrane helix</keyword>
<evidence type="ECO:0000256" key="1">
    <source>
        <dbReference type="SAM" id="Phobius"/>
    </source>
</evidence>
<evidence type="ECO:0000313" key="2">
    <source>
        <dbReference type="EMBL" id="KKM01225.1"/>
    </source>
</evidence>
<dbReference type="EMBL" id="LAZR01017246">
    <property type="protein sequence ID" value="KKM01225.1"/>
    <property type="molecule type" value="Genomic_DNA"/>
</dbReference>
<keyword evidence="1" id="KW-0812">Transmembrane</keyword>
<name>A0A0F9GQY3_9ZZZZ</name>
<protein>
    <submittedName>
        <fullName evidence="2">Uncharacterized protein</fullName>
    </submittedName>
</protein>
<feature type="transmembrane region" description="Helical" evidence="1">
    <location>
        <begin position="36"/>
        <end position="61"/>
    </location>
</feature>
<sequence>MFDEIFKFYEIGKSIGLQKKEINNMLSRDSKYYRNICILLLSILIILLFVLISLISLVTYINGIDPTYPSNSFYSTVKIKDFSKKPVYNDKKYQILNYLLKILNYRGVS</sequence>